<organism evidence="3 4">
    <name type="scientific">Ferroplasma acidarmanus Fer1</name>
    <dbReference type="NCBI Taxonomy" id="333146"/>
    <lineage>
        <taxon>Archaea</taxon>
        <taxon>Methanobacteriati</taxon>
        <taxon>Thermoplasmatota</taxon>
        <taxon>Thermoplasmata</taxon>
        <taxon>Thermoplasmatales</taxon>
        <taxon>Ferroplasmaceae</taxon>
        <taxon>Ferroplasma</taxon>
    </lineage>
</organism>
<sequence length="477" mass="55849">MQTLILYIPYIGYMEEWVKDVLQEEKRKRKIPLEVKRLNGNYYLYHSTTRYDKEKHGARKVSDYIGRITENGIVSNDKSRSVYEYGNSELIYSVSKDIIKLLKKHFPDTWESIYAMSVVRLISYTPMKSIKERWDKLYMSRYINAHVSPNTLTDLLIETGSDISSQYDLFNDLMHDSMKLAFDLSSIFSRSENINMAEKGHNHEHEYIPQINIAMVFDLDYYKPVFLKSLDGSVRDIKSLRKVLEEINFNGVLVMDRGFASYSLADEINNKFIMPLRRNNNIIDYSIEFKSSFMYRDRGILCTSYKYGKYTIYIFQDQLLMSEEANTFISLIADNKKSQDDYNSASKVFGKIAILSNIDDKPENIYLMYKQREEIEQSFDAMKNELENDKSYLSNDDSIRGYFFISFVSLYIYYSIFVLIRAAGLTDKLSVKDALLKYSRVYRIIHNSKEIISEVPASSERIDEQLGTNIFPKKLGS</sequence>
<dbReference type="GO" id="GO:0003677">
    <property type="term" value="F:DNA binding"/>
    <property type="evidence" value="ECO:0007669"/>
    <property type="project" value="InterPro"/>
</dbReference>
<evidence type="ECO:0000313" key="4">
    <source>
        <dbReference type="Proteomes" id="UP000014660"/>
    </source>
</evidence>
<keyword evidence="1" id="KW-0812">Transmembrane</keyword>
<name>S0ATV1_FERAC</name>
<gene>
    <name evidence="3" type="ORF">FACI_IFERC00001G1690</name>
</gene>
<dbReference type="HOGENOM" id="CLU_040014_0_0_2"/>
<dbReference type="Pfam" id="PF01609">
    <property type="entry name" value="DDE_Tnp_1"/>
    <property type="match status" value="1"/>
</dbReference>
<dbReference type="PANTHER" id="PTHR34614:SF2">
    <property type="entry name" value="TRANSPOSASE IS4-LIKE DOMAIN-CONTAINING PROTEIN"/>
    <property type="match status" value="1"/>
</dbReference>
<dbReference type="KEGG" id="fac:FACI_IFERC01G1690"/>
<reference evidence="3 4" key="1">
    <citation type="journal article" date="2007" name="Proc. Natl. Acad. Sci. U.S.A.">
        <title>Genome dynamics in a natural archaeal population.</title>
        <authorList>
            <person name="Allen E.E."/>
            <person name="Tyson G.W."/>
            <person name="Whitaker R.J."/>
            <person name="Detter J.C."/>
            <person name="Richardson P.M."/>
            <person name="Banfield J.F."/>
        </authorList>
    </citation>
    <scope>NUCLEOTIDE SEQUENCE [LARGE SCALE GENOMIC DNA]</scope>
    <source>
        <strain evidence="4">fer1</strain>
    </source>
</reference>
<keyword evidence="4" id="KW-1185">Reference proteome</keyword>
<feature type="transmembrane region" description="Helical" evidence="1">
    <location>
        <begin position="401"/>
        <end position="420"/>
    </location>
</feature>
<proteinExistence type="predicted"/>
<protein>
    <recommendedName>
        <fullName evidence="2">Transposase IS4-like domain-containing protein</fullName>
    </recommendedName>
</protein>
<evidence type="ECO:0000256" key="1">
    <source>
        <dbReference type="SAM" id="Phobius"/>
    </source>
</evidence>
<dbReference type="GO" id="GO:0004803">
    <property type="term" value="F:transposase activity"/>
    <property type="evidence" value="ECO:0007669"/>
    <property type="project" value="InterPro"/>
</dbReference>
<evidence type="ECO:0000259" key="2">
    <source>
        <dbReference type="Pfam" id="PF01609"/>
    </source>
</evidence>
<evidence type="ECO:0000313" key="3">
    <source>
        <dbReference type="EMBL" id="AGO61670.1"/>
    </source>
</evidence>
<keyword evidence="1" id="KW-0472">Membrane</keyword>
<dbReference type="InterPro" id="IPR002559">
    <property type="entry name" value="Transposase_11"/>
</dbReference>
<feature type="domain" description="Transposase IS4-like" evidence="2">
    <location>
        <begin position="196"/>
        <end position="410"/>
    </location>
</feature>
<accession>S0ATV1</accession>
<dbReference type="EMBL" id="CP004145">
    <property type="protein sequence ID" value="AGO61670.1"/>
    <property type="molecule type" value="Genomic_DNA"/>
</dbReference>
<dbReference type="PANTHER" id="PTHR34614">
    <property type="match status" value="1"/>
</dbReference>
<dbReference type="InterPro" id="IPR012337">
    <property type="entry name" value="RNaseH-like_sf"/>
</dbReference>
<dbReference type="Proteomes" id="UP000014660">
    <property type="component" value="Chromosome"/>
</dbReference>
<dbReference type="AlphaFoldDB" id="S0ATV1"/>
<dbReference type="GO" id="GO:0006313">
    <property type="term" value="P:DNA transposition"/>
    <property type="evidence" value="ECO:0007669"/>
    <property type="project" value="InterPro"/>
</dbReference>
<keyword evidence="1" id="KW-1133">Transmembrane helix</keyword>
<dbReference type="SUPFAM" id="SSF53098">
    <property type="entry name" value="Ribonuclease H-like"/>
    <property type="match status" value="1"/>
</dbReference>